<keyword evidence="1" id="KW-0175">Coiled coil</keyword>
<protein>
    <recommendedName>
        <fullName evidence="3">Rho-GAP domain-containing protein</fullName>
    </recommendedName>
</protein>
<dbReference type="SUPFAM" id="SSF48350">
    <property type="entry name" value="GTPase activation domain, GAP"/>
    <property type="match status" value="1"/>
</dbReference>
<feature type="compositionally biased region" description="Polar residues" evidence="2">
    <location>
        <begin position="564"/>
        <end position="581"/>
    </location>
</feature>
<evidence type="ECO:0000256" key="2">
    <source>
        <dbReference type="SAM" id="MobiDB-lite"/>
    </source>
</evidence>
<evidence type="ECO:0000313" key="5">
    <source>
        <dbReference type="Proteomes" id="UP000005426"/>
    </source>
</evidence>
<evidence type="ECO:0000256" key="1">
    <source>
        <dbReference type="SAM" id="Coils"/>
    </source>
</evidence>
<dbReference type="PANTHER" id="PTHR45808:SF2">
    <property type="entry name" value="RHO GTPASE-ACTIVATING PROTEIN 68F"/>
    <property type="match status" value="1"/>
</dbReference>
<dbReference type="eggNOG" id="ENOG502SAYM">
    <property type="taxonomic scope" value="Eukaryota"/>
</dbReference>
<dbReference type="STRING" id="452589.G9P5V7"/>
<dbReference type="HOGENOM" id="CLU_346137_0_0_1"/>
<evidence type="ECO:0000313" key="4">
    <source>
        <dbReference type="EMBL" id="EHK42182.1"/>
    </source>
</evidence>
<evidence type="ECO:0000259" key="3">
    <source>
        <dbReference type="PROSITE" id="PS50238"/>
    </source>
</evidence>
<dbReference type="Gene3D" id="1.10.555.10">
    <property type="entry name" value="Rho GTPase activation protein"/>
    <property type="match status" value="1"/>
</dbReference>
<dbReference type="InterPro" id="IPR000198">
    <property type="entry name" value="RhoGAP_dom"/>
</dbReference>
<dbReference type="PANTHER" id="PTHR45808">
    <property type="entry name" value="RHO GTPASE-ACTIVATING PROTEIN 68F"/>
    <property type="match status" value="1"/>
</dbReference>
<feature type="compositionally biased region" description="Low complexity" evidence="2">
    <location>
        <begin position="787"/>
        <end position="805"/>
    </location>
</feature>
<dbReference type="GO" id="GO:0005096">
    <property type="term" value="F:GTPase activator activity"/>
    <property type="evidence" value="ECO:0007669"/>
    <property type="project" value="TreeGrafter"/>
</dbReference>
<dbReference type="EMBL" id="ABDG02000027">
    <property type="protein sequence ID" value="EHK42182.1"/>
    <property type="molecule type" value="Genomic_DNA"/>
</dbReference>
<gene>
    <name evidence="4" type="ORF">TRIATDRAFT_130033</name>
</gene>
<feature type="coiled-coil region" evidence="1">
    <location>
        <begin position="602"/>
        <end position="629"/>
    </location>
</feature>
<dbReference type="GO" id="GO:0007264">
    <property type="term" value="P:small GTPase-mediated signal transduction"/>
    <property type="evidence" value="ECO:0007669"/>
    <property type="project" value="TreeGrafter"/>
</dbReference>
<dbReference type="Pfam" id="PF00620">
    <property type="entry name" value="RhoGAP"/>
    <property type="match status" value="1"/>
</dbReference>
<feature type="compositionally biased region" description="Polar residues" evidence="2">
    <location>
        <begin position="806"/>
        <end position="816"/>
    </location>
</feature>
<dbReference type="PROSITE" id="PS50238">
    <property type="entry name" value="RHOGAP"/>
    <property type="match status" value="1"/>
</dbReference>
<feature type="compositionally biased region" description="Polar residues" evidence="2">
    <location>
        <begin position="646"/>
        <end position="657"/>
    </location>
</feature>
<keyword evidence="5" id="KW-1185">Reference proteome</keyword>
<comment type="caution">
    <text evidence="4">The sequence shown here is derived from an EMBL/GenBank/DDBJ whole genome shotgun (WGS) entry which is preliminary data.</text>
</comment>
<dbReference type="Proteomes" id="UP000005426">
    <property type="component" value="Unassembled WGS sequence"/>
</dbReference>
<accession>G9P5V7</accession>
<dbReference type="AlphaFoldDB" id="G9P5V7"/>
<organism evidence="4 5">
    <name type="scientific">Hypocrea atroviridis (strain ATCC 20476 / IMI 206040)</name>
    <name type="common">Trichoderma atroviride</name>
    <dbReference type="NCBI Taxonomy" id="452589"/>
    <lineage>
        <taxon>Eukaryota</taxon>
        <taxon>Fungi</taxon>
        <taxon>Dikarya</taxon>
        <taxon>Ascomycota</taxon>
        <taxon>Pezizomycotina</taxon>
        <taxon>Sordariomycetes</taxon>
        <taxon>Hypocreomycetidae</taxon>
        <taxon>Hypocreales</taxon>
        <taxon>Hypocreaceae</taxon>
        <taxon>Trichoderma</taxon>
    </lineage>
</organism>
<feature type="compositionally biased region" description="Low complexity" evidence="2">
    <location>
        <begin position="525"/>
        <end position="541"/>
    </location>
</feature>
<dbReference type="InterPro" id="IPR008936">
    <property type="entry name" value="Rho_GTPase_activation_prot"/>
</dbReference>
<dbReference type="SMART" id="SM00324">
    <property type="entry name" value="RhoGAP"/>
    <property type="match status" value="1"/>
</dbReference>
<feature type="domain" description="Rho-GAP" evidence="3">
    <location>
        <begin position="160"/>
        <end position="401"/>
    </location>
</feature>
<sequence>MEPRPQPAAHQHRRRYCLSRREMMRRASLRQTLQQPASSNQARAMPLDQAVQALLNIEPWPSTRTWPPTAEVPDFMDEDNQDEAQEVFIDQFNNLAVENRVPLLAHGDTILINLETPEPKQPGLLRRIFSGPSRPDPASRQSVSDLAYHRRYKPDVYTSVDLEDLQRLSSKSLLRLPPAYAPYPLAIPTCLRACAQFIAEKANTRGIFRVSGSERVVEEFSRYYNSVPAHEEAVLGTVLQDTLPVHIAHTIHDVASTFKRFLARLPGGILASPKLFNVFVAIHEQLDGPSELSSGYRAQVRARLIALAIQSIRSKSIRHVICAVFGLLHMIGRITELLPEERVNGQSLHPDHQFVDYEGLGVCVGPLLSNDPPLKPVQPTPEPRRFPWASKLLRRQAQELTEDAKAEEEARIIAAMVKRAMDAASVAEMLITHWRDVVYELKVLNRNVRDGVAMLHLEYREMPPLSSDPDIGNPVVDSDVHFEAGSEAGSEAGPEAGSVDSQETVFLTTAAANGQREARSGLKTASAEAGSEAGSVGSQEAMFLTTAAANGQRDARSGLKTASDPPQLTPSNAIRRPTGTTKESARMILLETEIQQLKEFDMAALHQQLQDANGKLSKWKERALAAEKKARLFQKFTMRVRHLYGSPSNKGSCQSGDDGSAVREESDAQGSYLVHSVRLHKALEAIEKGVQATGYQESIGLGDGDAIAAKIFQSLYPRMQTRDGPPCGGSPSGGSKATATGDALLLQSMDGVASPRDDEETLKLRLAMVELWMAVQELLRMEDEEASSTTSSSSTSSSSSQQSSTFTKNEPSSFLI</sequence>
<feature type="region of interest" description="Disordered" evidence="2">
    <location>
        <begin position="718"/>
        <end position="738"/>
    </location>
</feature>
<proteinExistence type="predicted"/>
<feature type="region of interest" description="Disordered" evidence="2">
    <location>
        <begin position="511"/>
        <end position="581"/>
    </location>
</feature>
<name>G9P5V7_HYPAI</name>
<feature type="region of interest" description="Disordered" evidence="2">
    <location>
        <begin position="782"/>
        <end position="816"/>
    </location>
</feature>
<dbReference type="OrthoDB" id="9994905at2759"/>
<reference evidence="4 5" key="1">
    <citation type="journal article" date="2011" name="Genome Biol.">
        <title>Comparative genome sequence analysis underscores mycoparasitism as the ancestral life style of Trichoderma.</title>
        <authorList>
            <person name="Kubicek C.P."/>
            <person name="Herrera-Estrella A."/>
            <person name="Seidl-Seiboth V."/>
            <person name="Martinez D.A."/>
            <person name="Druzhinina I.S."/>
            <person name="Thon M."/>
            <person name="Zeilinger S."/>
            <person name="Casas-Flores S."/>
            <person name="Horwitz B.A."/>
            <person name="Mukherjee P.K."/>
            <person name="Mukherjee M."/>
            <person name="Kredics L."/>
            <person name="Alcaraz L.D."/>
            <person name="Aerts A."/>
            <person name="Antal Z."/>
            <person name="Atanasova L."/>
            <person name="Cervantes-Badillo M.G."/>
            <person name="Challacombe J."/>
            <person name="Chertkov O."/>
            <person name="McCluskey K."/>
            <person name="Coulpier F."/>
            <person name="Deshpande N."/>
            <person name="von Doehren H."/>
            <person name="Ebbole D.J."/>
            <person name="Esquivel-Naranjo E.U."/>
            <person name="Fekete E."/>
            <person name="Flipphi M."/>
            <person name="Glaser F."/>
            <person name="Gomez-Rodriguez E.Y."/>
            <person name="Gruber S."/>
            <person name="Han C."/>
            <person name="Henrissat B."/>
            <person name="Hermosa R."/>
            <person name="Hernandez-Onate M."/>
            <person name="Karaffa L."/>
            <person name="Kosti I."/>
            <person name="Le Crom S."/>
            <person name="Lindquist E."/>
            <person name="Lucas S."/>
            <person name="Luebeck M."/>
            <person name="Luebeck P.S."/>
            <person name="Margeot A."/>
            <person name="Metz B."/>
            <person name="Misra M."/>
            <person name="Nevalainen H."/>
            <person name="Omann M."/>
            <person name="Packer N."/>
            <person name="Perrone G."/>
            <person name="Uresti-Rivera E.E."/>
            <person name="Salamov A."/>
            <person name="Schmoll M."/>
            <person name="Seiboth B."/>
            <person name="Shapiro H."/>
            <person name="Sukno S."/>
            <person name="Tamayo-Ramos J.A."/>
            <person name="Tisch D."/>
            <person name="Wiest A."/>
            <person name="Wilkinson H.H."/>
            <person name="Zhang M."/>
            <person name="Coutinho P.M."/>
            <person name="Kenerley C.M."/>
            <person name="Monte E."/>
            <person name="Baker S.E."/>
            <person name="Grigoriev I.V."/>
        </authorList>
    </citation>
    <scope>NUCLEOTIDE SEQUENCE [LARGE SCALE GENOMIC DNA]</scope>
    <source>
        <strain evidence="5">ATCC 20476 / IMI 206040</strain>
    </source>
</reference>
<feature type="region of interest" description="Disordered" evidence="2">
    <location>
        <begin position="644"/>
        <end position="667"/>
    </location>
</feature>
<dbReference type="CDD" id="cd00159">
    <property type="entry name" value="RhoGAP"/>
    <property type="match status" value="1"/>
</dbReference>
<dbReference type="GO" id="GO:0005737">
    <property type="term" value="C:cytoplasm"/>
    <property type="evidence" value="ECO:0007669"/>
    <property type="project" value="TreeGrafter"/>
</dbReference>